<comment type="caution">
    <text evidence="11">The sequence shown here is derived from an EMBL/GenBank/DDBJ whole genome shotgun (WGS) entry which is preliminary data.</text>
</comment>
<dbReference type="GO" id="GO:0009236">
    <property type="term" value="P:cobalamin biosynthetic process"/>
    <property type="evidence" value="ECO:0007669"/>
    <property type="project" value="UniProtKB-UniPathway"/>
</dbReference>
<evidence type="ECO:0000256" key="10">
    <source>
        <dbReference type="SAM" id="Phobius"/>
    </source>
</evidence>
<dbReference type="NCBIfam" id="NF005792">
    <property type="entry name" value="PRK07630.1"/>
    <property type="match status" value="1"/>
</dbReference>
<keyword evidence="4" id="KW-1003">Cell membrane</keyword>
<feature type="transmembrane region" description="Helical" evidence="10">
    <location>
        <begin position="41"/>
        <end position="63"/>
    </location>
</feature>
<dbReference type="PANTHER" id="PTHR34308:SF1">
    <property type="entry name" value="COBALAMIN BIOSYNTHESIS PROTEIN CBIB"/>
    <property type="match status" value="1"/>
</dbReference>
<keyword evidence="7 10" id="KW-1133">Transmembrane helix</keyword>
<gene>
    <name evidence="11" type="ORF">FHW18_005264</name>
</gene>
<organism evidence="11 12">
    <name type="scientific">Pigmentiphaga litoralis</name>
    <dbReference type="NCBI Taxonomy" id="516702"/>
    <lineage>
        <taxon>Bacteria</taxon>
        <taxon>Pseudomonadati</taxon>
        <taxon>Pseudomonadota</taxon>
        <taxon>Betaproteobacteria</taxon>
        <taxon>Burkholderiales</taxon>
        <taxon>Alcaligenaceae</taxon>
        <taxon>Pigmentiphaga</taxon>
    </lineage>
</organism>
<proteinExistence type="inferred from homology"/>
<dbReference type="InterPro" id="IPR004485">
    <property type="entry name" value="Cobalamin_biosynth_CobD/CbiB"/>
</dbReference>
<evidence type="ECO:0000256" key="5">
    <source>
        <dbReference type="ARBA" id="ARBA00022573"/>
    </source>
</evidence>
<sequence>MSFFALLLAFLAEQIRPLPRHNAVHEAARSLIRWAGHALDAGSASYAAFAWALAVVVPTLFVLALGSLMWAIHPIFSLLFHVLVLWFTLGFRQFSHYFTELQLALARGDLPLARRHLHDWMRSTDETWTSDTLTLPEICRTAIEEGVVASHRNVYGVLFWYAVLPGPAGAALYRLAGMARHEWAARPDAFGNIARRAFAVLDWIPARMTAIGFAIVGNFEEALYGWRQRAALWPDPQRGIVVESAAGALGVRLTPLPPKPLLLTATAATAAAAARVLTAPFGASAPGSLPPGSFPSAEVAPGDVPPVGVPPGSVPPGSVPPGTVPPLEGVTPEMASAAAASDAGAANEPPDDAERRLPDPPALHAAVGLLWRSVVLWMFLLLLLSLAGWAT</sequence>
<dbReference type="AlphaFoldDB" id="A0A7Y9IZX5"/>
<feature type="transmembrane region" description="Helical" evidence="10">
    <location>
        <begin position="369"/>
        <end position="390"/>
    </location>
</feature>
<accession>A0A7Y9IZX5</accession>
<dbReference type="RefSeq" id="WP_179590505.1">
    <property type="nucleotide sequence ID" value="NZ_JACBYR010000003.1"/>
</dbReference>
<feature type="transmembrane region" description="Helical" evidence="10">
    <location>
        <begin position="158"/>
        <end position="176"/>
    </location>
</feature>
<protein>
    <submittedName>
        <fullName evidence="11">Cobalamin biosynthesis protein CobD/CbiB</fullName>
    </submittedName>
</protein>
<evidence type="ECO:0000256" key="3">
    <source>
        <dbReference type="ARBA" id="ARBA00006263"/>
    </source>
</evidence>
<keyword evidence="5" id="KW-0169">Cobalamin biosynthesis</keyword>
<dbReference type="GO" id="GO:0005886">
    <property type="term" value="C:plasma membrane"/>
    <property type="evidence" value="ECO:0007669"/>
    <property type="project" value="UniProtKB-SubCell"/>
</dbReference>
<reference evidence="11 12" key="1">
    <citation type="submission" date="2020-07" db="EMBL/GenBank/DDBJ databases">
        <title>Genomic Encyclopedia of Type Strains, Phase IV (KMG-V): Genome sequencing to study the core and pangenomes of soil and plant-associated prokaryotes.</title>
        <authorList>
            <person name="Whitman W."/>
        </authorList>
    </citation>
    <scope>NUCLEOTIDE SEQUENCE [LARGE SCALE GENOMIC DNA]</scope>
    <source>
        <strain evidence="11 12">SAS40</strain>
    </source>
</reference>
<evidence type="ECO:0000256" key="2">
    <source>
        <dbReference type="ARBA" id="ARBA00004953"/>
    </source>
</evidence>
<evidence type="ECO:0000256" key="7">
    <source>
        <dbReference type="ARBA" id="ARBA00022989"/>
    </source>
</evidence>
<evidence type="ECO:0000256" key="9">
    <source>
        <dbReference type="SAM" id="MobiDB-lite"/>
    </source>
</evidence>
<dbReference type="GO" id="GO:0048472">
    <property type="term" value="F:threonine-phosphate decarboxylase activity"/>
    <property type="evidence" value="ECO:0007669"/>
    <property type="project" value="InterPro"/>
</dbReference>
<feature type="transmembrane region" description="Helical" evidence="10">
    <location>
        <begin position="70"/>
        <end position="89"/>
    </location>
</feature>
<dbReference type="EMBL" id="JACBYR010000003">
    <property type="protein sequence ID" value="NYE85945.1"/>
    <property type="molecule type" value="Genomic_DNA"/>
</dbReference>
<dbReference type="Pfam" id="PF03186">
    <property type="entry name" value="CobD_Cbib"/>
    <property type="match status" value="1"/>
</dbReference>
<evidence type="ECO:0000256" key="8">
    <source>
        <dbReference type="ARBA" id="ARBA00023136"/>
    </source>
</evidence>
<keyword evidence="6 10" id="KW-0812">Transmembrane</keyword>
<feature type="region of interest" description="Disordered" evidence="9">
    <location>
        <begin position="292"/>
        <end position="358"/>
    </location>
</feature>
<evidence type="ECO:0000256" key="1">
    <source>
        <dbReference type="ARBA" id="ARBA00004651"/>
    </source>
</evidence>
<dbReference type="Proteomes" id="UP000542125">
    <property type="component" value="Unassembled WGS sequence"/>
</dbReference>
<evidence type="ECO:0000313" key="12">
    <source>
        <dbReference type="Proteomes" id="UP000542125"/>
    </source>
</evidence>
<evidence type="ECO:0000313" key="11">
    <source>
        <dbReference type="EMBL" id="NYE85945.1"/>
    </source>
</evidence>
<keyword evidence="12" id="KW-1185">Reference proteome</keyword>
<comment type="similarity">
    <text evidence="3">Belongs to the CobD/CbiB family.</text>
</comment>
<evidence type="ECO:0000256" key="6">
    <source>
        <dbReference type="ARBA" id="ARBA00022692"/>
    </source>
</evidence>
<dbReference type="UniPathway" id="UPA00148"/>
<comment type="pathway">
    <text evidence="2">Cofactor biosynthesis; adenosylcobalamin biosynthesis.</text>
</comment>
<feature type="compositionally biased region" description="Pro residues" evidence="9">
    <location>
        <begin position="303"/>
        <end position="324"/>
    </location>
</feature>
<evidence type="ECO:0000256" key="4">
    <source>
        <dbReference type="ARBA" id="ARBA00022475"/>
    </source>
</evidence>
<keyword evidence="8 10" id="KW-0472">Membrane</keyword>
<dbReference type="PANTHER" id="PTHR34308">
    <property type="entry name" value="COBALAMIN BIOSYNTHESIS PROTEIN CBIB"/>
    <property type="match status" value="1"/>
</dbReference>
<comment type="subcellular location">
    <subcellularLocation>
        <location evidence="1">Cell membrane</location>
        <topology evidence="1">Multi-pass membrane protein</topology>
    </subcellularLocation>
</comment>
<feature type="compositionally biased region" description="Low complexity" evidence="9">
    <location>
        <begin position="335"/>
        <end position="346"/>
    </location>
</feature>
<name>A0A7Y9IZX5_9BURK</name>